<organism evidence="5 6">
    <name type="scientific">Arthrobacter nitrophenolicus</name>
    <dbReference type="NCBI Taxonomy" id="683150"/>
    <lineage>
        <taxon>Bacteria</taxon>
        <taxon>Bacillati</taxon>
        <taxon>Actinomycetota</taxon>
        <taxon>Actinomycetes</taxon>
        <taxon>Micrococcales</taxon>
        <taxon>Micrococcaceae</taxon>
        <taxon>Arthrobacter</taxon>
    </lineage>
</organism>
<proteinExistence type="predicted"/>
<dbReference type="PANTHER" id="PTHR13794">
    <property type="entry name" value="ENOLASE SUPERFAMILY, MANDELATE RACEMASE"/>
    <property type="match status" value="1"/>
</dbReference>
<accession>A0A4R5XZ26</accession>
<dbReference type="InterPro" id="IPR046945">
    <property type="entry name" value="RHMD-like"/>
</dbReference>
<dbReference type="InterPro" id="IPR013342">
    <property type="entry name" value="Mandelate_racemase_C"/>
</dbReference>
<evidence type="ECO:0000259" key="4">
    <source>
        <dbReference type="SMART" id="SM00922"/>
    </source>
</evidence>
<dbReference type="SUPFAM" id="SSF54826">
    <property type="entry name" value="Enolase N-terminal domain-like"/>
    <property type="match status" value="1"/>
</dbReference>
<evidence type="ECO:0000256" key="2">
    <source>
        <dbReference type="ARBA" id="ARBA00022723"/>
    </source>
</evidence>
<dbReference type="CDD" id="cd03316">
    <property type="entry name" value="MR_like"/>
    <property type="match status" value="1"/>
</dbReference>
<protein>
    <submittedName>
        <fullName evidence="5">Mandelate racemase/muconate lactonizing enzyme family protein</fullName>
    </submittedName>
</protein>
<dbReference type="Pfam" id="PF02746">
    <property type="entry name" value="MR_MLE_N"/>
    <property type="match status" value="1"/>
</dbReference>
<dbReference type="Pfam" id="PF13378">
    <property type="entry name" value="MR_MLE_C"/>
    <property type="match status" value="1"/>
</dbReference>
<dbReference type="PANTHER" id="PTHR13794:SF58">
    <property type="entry name" value="MITOCHONDRIAL ENOLASE SUPERFAMILY MEMBER 1"/>
    <property type="match status" value="1"/>
</dbReference>
<dbReference type="InterPro" id="IPR029017">
    <property type="entry name" value="Enolase-like_N"/>
</dbReference>
<evidence type="ECO:0000256" key="3">
    <source>
        <dbReference type="ARBA" id="ARBA00022842"/>
    </source>
</evidence>
<dbReference type="InterPro" id="IPR013341">
    <property type="entry name" value="Mandelate_racemase_N_dom"/>
</dbReference>
<dbReference type="SFLD" id="SFLDS00001">
    <property type="entry name" value="Enolase"/>
    <property type="match status" value="1"/>
</dbReference>
<dbReference type="Gene3D" id="3.30.390.10">
    <property type="entry name" value="Enolase-like, N-terminal domain"/>
    <property type="match status" value="1"/>
</dbReference>
<evidence type="ECO:0000313" key="5">
    <source>
        <dbReference type="EMBL" id="TDL37204.1"/>
    </source>
</evidence>
<dbReference type="GO" id="GO:0000287">
    <property type="term" value="F:magnesium ion binding"/>
    <property type="evidence" value="ECO:0007669"/>
    <property type="project" value="TreeGrafter"/>
</dbReference>
<name>A0A4R5XZ26_9MICC</name>
<sequence>MSAPATEAVRTVPRITGLSSRLLTVPLRRHWGAEAPENHVIVTEIQTDDGGAGHGFSWTPTIGPQAVKALLEYDIAPFVTGLPAQPEAVWDALWKRLHEAGGGGLTTIAMAGVDLGLWDLQARQAETTVAGLIGLRQESAEVYGSGVNLHYTLDELVAQAERWVAAGHRAVKIKVGKPDLREDYERVQAVRSVLGPHRKLMIDANQRWDLPTTFRALDVLSEFGLEWLEEPIRADDLWAYRRLRKHSPVPIALGENLHTIYRFRDFIEAEAVDIIQPNIIRVGGITPFRRIVELARTNSIRVMPHLLPELSGQLALTLAEPTLVEDVEEASFEQLGILDGPSPVRFRDSRVALTGQPGLGFRFRDGL</sequence>
<dbReference type="STRING" id="683150.G205_16197"/>
<dbReference type="Gene3D" id="3.20.20.120">
    <property type="entry name" value="Enolase-like C-terminal domain"/>
    <property type="match status" value="1"/>
</dbReference>
<dbReference type="OrthoDB" id="9796450at2"/>
<dbReference type="EMBL" id="SMZQ01000005">
    <property type="protein sequence ID" value="TDL37204.1"/>
    <property type="molecule type" value="Genomic_DNA"/>
</dbReference>
<evidence type="ECO:0000313" key="6">
    <source>
        <dbReference type="Proteomes" id="UP000294621"/>
    </source>
</evidence>
<dbReference type="GO" id="GO:0016052">
    <property type="term" value="P:carbohydrate catabolic process"/>
    <property type="evidence" value="ECO:0007669"/>
    <property type="project" value="TreeGrafter"/>
</dbReference>
<comment type="cofactor">
    <cofactor evidence="1">
        <name>Mg(2+)</name>
        <dbReference type="ChEBI" id="CHEBI:18420"/>
    </cofactor>
</comment>
<gene>
    <name evidence="5" type="ORF">E2R57_10620</name>
</gene>
<dbReference type="RefSeq" id="WP_133348900.1">
    <property type="nucleotide sequence ID" value="NZ_SMZQ01000005.1"/>
</dbReference>
<evidence type="ECO:0000256" key="1">
    <source>
        <dbReference type="ARBA" id="ARBA00001946"/>
    </source>
</evidence>
<dbReference type="SMART" id="SM00922">
    <property type="entry name" value="MR_MLE"/>
    <property type="match status" value="1"/>
</dbReference>
<keyword evidence="3" id="KW-0460">Magnesium</keyword>
<dbReference type="Proteomes" id="UP000294621">
    <property type="component" value="Unassembled WGS sequence"/>
</dbReference>
<keyword evidence="2" id="KW-0479">Metal-binding</keyword>
<dbReference type="GO" id="GO:0016836">
    <property type="term" value="F:hydro-lyase activity"/>
    <property type="evidence" value="ECO:0007669"/>
    <property type="project" value="TreeGrafter"/>
</dbReference>
<dbReference type="SUPFAM" id="SSF51604">
    <property type="entry name" value="Enolase C-terminal domain-like"/>
    <property type="match status" value="1"/>
</dbReference>
<dbReference type="InterPro" id="IPR029065">
    <property type="entry name" value="Enolase_C-like"/>
</dbReference>
<feature type="domain" description="Mandelate racemase/muconate lactonizing enzyme C-terminal" evidence="4">
    <location>
        <begin position="153"/>
        <end position="250"/>
    </location>
</feature>
<reference evidence="5 6" key="1">
    <citation type="submission" date="2019-03" db="EMBL/GenBank/DDBJ databases">
        <title>Genome Sequencing and Assembly of Various Microbes Isolated from Partially Reclaimed Soil and Acid Mine Drainage (AMD) Site.</title>
        <authorList>
            <person name="Steinbock B."/>
            <person name="Bechtold R."/>
            <person name="Sevigny J.L."/>
            <person name="Thomas D."/>
            <person name="Cuthill L.R."/>
            <person name="Aveiro Johannsen E.J."/>
            <person name="Thomas K."/>
            <person name="Ghosh A."/>
        </authorList>
    </citation>
    <scope>NUCLEOTIDE SEQUENCE [LARGE SCALE GENOMIC DNA]</scope>
    <source>
        <strain evidence="5 6">S-A1</strain>
    </source>
</reference>
<dbReference type="InterPro" id="IPR036849">
    <property type="entry name" value="Enolase-like_C_sf"/>
</dbReference>
<dbReference type="AlphaFoldDB" id="A0A4R5XZ26"/>
<comment type="caution">
    <text evidence="5">The sequence shown here is derived from an EMBL/GenBank/DDBJ whole genome shotgun (WGS) entry which is preliminary data.</text>
</comment>